<dbReference type="GO" id="GO:0020037">
    <property type="term" value="F:heme binding"/>
    <property type="evidence" value="ECO:0007669"/>
    <property type="project" value="InterPro"/>
</dbReference>
<proteinExistence type="predicted"/>
<dbReference type="Proteomes" id="UP000199503">
    <property type="component" value="Unassembled WGS sequence"/>
</dbReference>
<sequence>MTATSAVSKHAAASTAGARQGGSTPGLANSIRSQILRHGKDRLAEQVLDQVRASRSGTAIEPTTAAFYDCVLDKAENRYSYRSYLALDVLSPLLPPSGDVRSGWELVSHLLLDLAEFEQMTLDDHDSEFLPNGRPDRHVALRRIRKIDLLRGGAGSAGRSTSPAGELVEKILRFSVLPVSSQHDEYLFIRVLQCYETVFTTMATMLGQALLAAGSDRVREVARHVDSAATTLDQASGLFSLLATMPPAHFRSFRMQTDGSSAIQSEAYKLVEIFCALPKRARLDSPAFLSVPDVRLHALSGHKTLSSWHGRQQDRWSVAEGEMVTNAVQRLERSHQKWKRTHHSIAKSMIGTSGGTGGTEGIEYLRRCMENRLFWPISEQASSHHNS</sequence>
<dbReference type="GO" id="GO:0019442">
    <property type="term" value="P:L-tryptophan catabolic process to acetyl-CoA"/>
    <property type="evidence" value="ECO:0007669"/>
    <property type="project" value="TreeGrafter"/>
</dbReference>
<feature type="region of interest" description="Disordered" evidence="1">
    <location>
        <begin position="1"/>
        <end position="26"/>
    </location>
</feature>
<dbReference type="SUPFAM" id="SSF140959">
    <property type="entry name" value="Indolic compounds 2,3-dioxygenase-like"/>
    <property type="match status" value="1"/>
</dbReference>
<accession>A0A1H9WRS9</accession>
<keyword evidence="3" id="KW-1185">Reference proteome</keyword>
<dbReference type="RefSeq" id="WP_089925836.1">
    <property type="nucleotide sequence ID" value="NZ_FOFV01000024.1"/>
</dbReference>
<dbReference type="EMBL" id="FOFV01000024">
    <property type="protein sequence ID" value="SES36489.1"/>
    <property type="molecule type" value="Genomic_DNA"/>
</dbReference>
<evidence type="ECO:0000313" key="3">
    <source>
        <dbReference type="Proteomes" id="UP000199503"/>
    </source>
</evidence>
<evidence type="ECO:0000256" key="1">
    <source>
        <dbReference type="SAM" id="MobiDB-lite"/>
    </source>
</evidence>
<dbReference type="PANTHER" id="PTHR10138">
    <property type="entry name" value="TRYPTOPHAN 2,3-DIOXYGENASE"/>
    <property type="match status" value="1"/>
</dbReference>
<keyword evidence="2" id="KW-0560">Oxidoreductase</keyword>
<dbReference type="InterPro" id="IPR004981">
    <property type="entry name" value="Trp_2_3_dOase"/>
</dbReference>
<evidence type="ECO:0000313" key="2">
    <source>
        <dbReference type="EMBL" id="SES36489.1"/>
    </source>
</evidence>
<dbReference type="GO" id="GO:0004833">
    <property type="term" value="F:L-tryptophan 2,3-dioxygenase activity"/>
    <property type="evidence" value="ECO:0007669"/>
    <property type="project" value="InterPro"/>
</dbReference>
<organism evidence="2 3">
    <name type="scientific">Lentzea albida</name>
    <dbReference type="NCBI Taxonomy" id="65499"/>
    <lineage>
        <taxon>Bacteria</taxon>
        <taxon>Bacillati</taxon>
        <taxon>Actinomycetota</taxon>
        <taxon>Actinomycetes</taxon>
        <taxon>Pseudonocardiales</taxon>
        <taxon>Pseudonocardiaceae</taxon>
        <taxon>Lentzea</taxon>
    </lineage>
</organism>
<dbReference type="OrthoDB" id="4444951at2"/>
<gene>
    <name evidence="2" type="ORF">SAMN04488000_12431</name>
</gene>
<protein>
    <submittedName>
        <fullName evidence="2">Tryptophan 2,3-dioxygenase (Vermilion)</fullName>
    </submittedName>
</protein>
<dbReference type="GO" id="GO:0019441">
    <property type="term" value="P:L-tryptophan catabolic process to kynurenine"/>
    <property type="evidence" value="ECO:0007669"/>
    <property type="project" value="InterPro"/>
</dbReference>
<reference evidence="3" key="1">
    <citation type="submission" date="2016-10" db="EMBL/GenBank/DDBJ databases">
        <authorList>
            <person name="Varghese N."/>
            <person name="Submissions S."/>
        </authorList>
    </citation>
    <scope>NUCLEOTIDE SEQUENCE [LARGE SCALE GENOMIC DNA]</scope>
    <source>
        <strain evidence="3">DSM 44437</strain>
    </source>
</reference>
<name>A0A1H9WRS9_9PSEU</name>
<dbReference type="STRING" id="65499.SAMN04488000_12431"/>
<keyword evidence="2" id="KW-0223">Dioxygenase</keyword>
<dbReference type="InterPro" id="IPR037217">
    <property type="entry name" value="Trp/Indoleamine_2_3_dOase-like"/>
</dbReference>
<dbReference type="PANTHER" id="PTHR10138:SF0">
    <property type="entry name" value="TRYPTOPHAN 2,3-DIOXYGENASE"/>
    <property type="match status" value="1"/>
</dbReference>
<dbReference type="AlphaFoldDB" id="A0A1H9WRS9"/>
<dbReference type="GO" id="GO:0046872">
    <property type="term" value="F:metal ion binding"/>
    <property type="evidence" value="ECO:0007669"/>
    <property type="project" value="InterPro"/>
</dbReference>
<dbReference type="Gene3D" id="1.20.58.480">
    <property type="match status" value="1"/>
</dbReference>